<sequence length="204" mass="23811">MDRKRDEDTQIHGQETGQKTGNARRKGRRRQSKCADVEKPPKWDGHYFSNPQIFVRDLAAYTIPRVLPSLHETPPLPRPQKKSFWLFGMKNFIEDCVEFEVDKQLRQDLGAVEGPRRHVCPSSRLSGFVVRADRYFSYATEMVAHEVEKEIRKWVRRHDGHQRILGRAENDHEDEHADDDGCEDENKRLESIGGQQIREYGGED</sequence>
<evidence type="ECO:0000256" key="1">
    <source>
        <dbReference type="SAM" id="MobiDB-lite"/>
    </source>
</evidence>
<feature type="compositionally biased region" description="Basic residues" evidence="1">
    <location>
        <begin position="22"/>
        <end position="32"/>
    </location>
</feature>
<organism evidence="2 3">
    <name type="scientific">Verruconis gallopava</name>
    <dbReference type="NCBI Taxonomy" id="253628"/>
    <lineage>
        <taxon>Eukaryota</taxon>
        <taxon>Fungi</taxon>
        <taxon>Dikarya</taxon>
        <taxon>Ascomycota</taxon>
        <taxon>Pezizomycotina</taxon>
        <taxon>Dothideomycetes</taxon>
        <taxon>Pleosporomycetidae</taxon>
        <taxon>Venturiales</taxon>
        <taxon>Sympoventuriaceae</taxon>
        <taxon>Verruconis</taxon>
    </lineage>
</organism>
<reference evidence="2 3" key="1">
    <citation type="submission" date="2015-01" db="EMBL/GenBank/DDBJ databases">
        <title>The Genome Sequence of Ochroconis gallopava CBS43764.</title>
        <authorList>
            <consortium name="The Broad Institute Genomics Platform"/>
            <person name="Cuomo C."/>
            <person name="de Hoog S."/>
            <person name="Gorbushina A."/>
            <person name="Stielow B."/>
            <person name="Teixiera M."/>
            <person name="Abouelleil A."/>
            <person name="Chapman S.B."/>
            <person name="Priest M."/>
            <person name="Young S.K."/>
            <person name="Wortman J."/>
            <person name="Nusbaum C."/>
            <person name="Birren B."/>
        </authorList>
    </citation>
    <scope>NUCLEOTIDE SEQUENCE [LARGE SCALE GENOMIC DNA]</scope>
    <source>
        <strain evidence="2 3">CBS 43764</strain>
    </source>
</reference>
<protein>
    <submittedName>
        <fullName evidence="2">Uncharacterized protein</fullName>
    </submittedName>
</protein>
<dbReference type="HOGENOM" id="CLU_1344161_0_0_1"/>
<evidence type="ECO:0000313" key="2">
    <source>
        <dbReference type="EMBL" id="KIW06476.1"/>
    </source>
</evidence>
<gene>
    <name evidence="2" type="ORF">PV09_02913</name>
</gene>
<feature type="compositionally biased region" description="Basic and acidic residues" evidence="1">
    <location>
        <begin position="33"/>
        <end position="42"/>
    </location>
</feature>
<accession>A0A0D1XUQ6</accession>
<proteinExistence type="predicted"/>
<dbReference type="RefSeq" id="XP_016216345.1">
    <property type="nucleotide sequence ID" value="XM_016356039.1"/>
</dbReference>
<dbReference type="InParanoid" id="A0A0D1XUQ6"/>
<feature type="region of interest" description="Disordered" evidence="1">
    <location>
        <begin position="165"/>
        <end position="204"/>
    </location>
</feature>
<feature type="compositionally biased region" description="Polar residues" evidence="1">
    <location>
        <begin position="11"/>
        <end position="21"/>
    </location>
</feature>
<feature type="region of interest" description="Disordered" evidence="1">
    <location>
        <begin position="1"/>
        <end position="42"/>
    </location>
</feature>
<evidence type="ECO:0000313" key="3">
    <source>
        <dbReference type="Proteomes" id="UP000053259"/>
    </source>
</evidence>
<keyword evidence="3" id="KW-1185">Reference proteome</keyword>
<feature type="compositionally biased region" description="Basic and acidic residues" evidence="1">
    <location>
        <begin position="1"/>
        <end position="10"/>
    </location>
</feature>
<dbReference type="VEuPathDB" id="FungiDB:PV09_02913"/>
<dbReference type="AlphaFoldDB" id="A0A0D1XUQ6"/>
<dbReference type="EMBL" id="KN847535">
    <property type="protein sequence ID" value="KIW06476.1"/>
    <property type="molecule type" value="Genomic_DNA"/>
</dbReference>
<name>A0A0D1XUQ6_9PEZI</name>
<dbReference type="Proteomes" id="UP000053259">
    <property type="component" value="Unassembled WGS sequence"/>
</dbReference>
<feature type="compositionally biased region" description="Basic and acidic residues" evidence="1">
    <location>
        <begin position="166"/>
        <end position="175"/>
    </location>
</feature>
<dbReference type="GeneID" id="27310886"/>